<dbReference type="EMBL" id="LAZR01036615">
    <property type="protein sequence ID" value="KKL24387.1"/>
    <property type="molecule type" value="Genomic_DNA"/>
</dbReference>
<proteinExistence type="predicted"/>
<reference evidence="1" key="1">
    <citation type="journal article" date="2015" name="Nature">
        <title>Complex archaea that bridge the gap between prokaryotes and eukaryotes.</title>
        <authorList>
            <person name="Spang A."/>
            <person name="Saw J.H."/>
            <person name="Jorgensen S.L."/>
            <person name="Zaremba-Niedzwiedzka K."/>
            <person name="Martijn J."/>
            <person name="Lind A.E."/>
            <person name="van Eijk R."/>
            <person name="Schleper C."/>
            <person name="Guy L."/>
            <person name="Ettema T.J."/>
        </authorList>
    </citation>
    <scope>NUCLEOTIDE SEQUENCE</scope>
</reference>
<comment type="caution">
    <text evidence="1">The sequence shown here is derived from an EMBL/GenBank/DDBJ whole genome shotgun (WGS) entry which is preliminary data.</text>
</comment>
<accession>A0A0F9CDB8</accession>
<evidence type="ECO:0000313" key="1">
    <source>
        <dbReference type="EMBL" id="KKL24387.1"/>
    </source>
</evidence>
<gene>
    <name evidence="1" type="ORF">LCGC14_2415850</name>
</gene>
<name>A0A0F9CDB8_9ZZZZ</name>
<feature type="non-terminal residue" evidence="1">
    <location>
        <position position="57"/>
    </location>
</feature>
<sequence length="57" mass="6079">MTIAVPNAPTRILYNTAKRVVDELGKGQEMLRVAGEGPQATVNGAQSFVILIPDVDI</sequence>
<dbReference type="AlphaFoldDB" id="A0A0F9CDB8"/>
<organism evidence="1">
    <name type="scientific">marine sediment metagenome</name>
    <dbReference type="NCBI Taxonomy" id="412755"/>
    <lineage>
        <taxon>unclassified sequences</taxon>
        <taxon>metagenomes</taxon>
        <taxon>ecological metagenomes</taxon>
    </lineage>
</organism>
<protein>
    <submittedName>
        <fullName evidence="1">Uncharacterized protein</fullName>
    </submittedName>
</protein>